<keyword evidence="2" id="KW-0548">Nucleotidyltransferase</keyword>
<keyword evidence="2" id="KW-0239">DNA-directed DNA polymerase</keyword>
<dbReference type="SUPFAM" id="SSF52540">
    <property type="entry name" value="P-loop containing nucleoside triphosphate hydrolases"/>
    <property type="match status" value="1"/>
</dbReference>
<evidence type="ECO:0000256" key="1">
    <source>
        <dbReference type="ARBA" id="ARBA00012417"/>
    </source>
</evidence>
<dbReference type="GO" id="GO:0009360">
    <property type="term" value="C:DNA polymerase III complex"/>
    <property type="evidence" value="ECO:0007669"/>
    <property type="project" value="TreeGrafter"/>
</dbReference>
<proteinExistence type="predicted"/>
<keyword evidence="2" id="KW-0808">Transferase</keyword>
<name>A0A1T4VCB2_9GAMM</name>
<dbReference type="RefSeq" id="WP_078928768.1">
    <property type="nucleotide sequence ID" value="NZ_FUXX01000019.1"/>
</dbReference>
<keyword evidence="5" id="KW-1185">Reference proteome</keyword>
<gene>
    <name evidence="4" type="ORF">SAMN02745213_01286</name>
</gene>
<reference evidence="5" key="1">
    <citation type="submission" date="2017-02" db="EMBL/GenBank/DDBJ databases">
        <authorList>
            <person name="Varghese N."/>
            <person name="Submissions S."/>
        </authorList>
    </citation>
    <scope>NUCLEOTIDE SEQUENCE [LARGE SCALE GENOMIC DNA]</scope>
    <source>
        <strain evidence="5">DSM 3072</strain>
    </source>
</reference>
<sequence length="363" mass="40030">MFDPWLIPPLETFRNSIESGRVPSSVILAGAPDLGGAFLALEFAKLYLCADRKPKESCGTCKSCHLFDDLESGSHPDFISLLSSTQDESDRQEDLTHSFSKLLNDMGTPLNDEFIESENTSKGTKSVRIDGIRSLNEWIAQGSVLGKGKVAVISNAHLMGEGAANALLKTFEEPTANTLIILLTKSLELLPATILSRAFKIQIPRVSVETGLDYLKSRLGNDFSVDRAKIALALSFNSPRGAIKYYREELDIRAVELIQALTEDVSSSASTKTVSLLMELSNEHRHLILQEFILELLKCKARIDKDSLPLLKGISLDKLVKIPASHLLDAYNEMKYIKADSPMLNSRAPVSLISAWINSLRKI</sequence>
<dbReference type="AlphaFoldDB" id="A0A1T4VCB2"/>
<dbReference type="EC" id="2.7.7.7" evidence="1"/>
<evidence type="ECO:0000256" key="3">
    <source>
        <dbReference type="ARBA" id="ARBA00049244"/>
    </source>
</evidence>
<dbReference type="GO" id="GO:0003887">
    <property type="term" value="F:DNA-directed DNA polymerase activity"/>
    <property type="evidence" value="ECO:0007669"/>
    <property type="project" value="UniProtKB-KW"/>
</dbReference>
<protein>
    <recommendedName>
        <fullName evidence="1">DNA-directed DNA polymerase</fullName>
        <ecNumber evidence="1">2.7.7.7</ecNumber>
    </recommendedName>
</protein>
<dbReference type="EMBL" id="FUXX01000019">
    <property type="protein sequence ID" value="SKA62594.1"/>
    <property type="molecule type" value="Genomic_DNA"/>
</dbReference>
<dbReference type="InterPro" id="IPR050238">
    <property type="entry name" value="DNA_Rep/Repair_Clamp_Loader"/>
</dbReference>
<comment type="catalytic activity">
    <reaction evidence="3">
        <text>DNA(n) + a 2'-deoxyribonucleoside 5'-triphosphate = DNA(n+1) + diphosphate</text>
        <dbReference type="Rhea" id="RHEA:22508"/>
        <dbReference type="Rhea" id="RHEA-COMP:17339"/>
        <dbReference type="Rhea" id="RHEA-COMP:17340"/>
        <dbReference type="ChEBI" id="CHEBI:33019"/>
        <dbReference type="ChEBI" id="CHEBI:61560"/>
        <dbReference type="ChEBI" id="CHEBI:173112"/>
        <dbReference type="EC" id="2.7.7.7"/>
    </reaction>
</comment>
<dbReference type="PANTHER" id="PTHR11669">
    <property type="entry name" value="REPLICATION FACTOR C / DNA POLYMERASE III GAMMA-TAU SUBUNIT"/>
    <property type="match status" value="1"/>
</dbReference>
<dbReference type="InterPro" id="IPR027417">
    <property type="entry name" value="P-loop_NTPase"/>
</dbReference>
<evidence type="ECO:0000256" key="2">
    <source>
        <dbReference type="ARBA" id="ARBA00022932"/>
    </source>
</evidence>
<dbReference type="PANTHER" id="PTHR11669:SF8">
    <property type="entry name" value="DNA POLYMERASE III SUBUNIT DELTA"/>
    <property type="match status" value="1"/>
</dbReference>
<evidence type="ECO:0000313" key="5">
    <source>
        <dbReference type="Proteomes" id="UP000242432"/>
    </source>
</evidence>
<organism evidence="4 5">
    <name type="scientific">Succinivibrio dextrinosolvens DSM 3072</name>
    <dbReference type="NCBI Taxonomy" id="1123324"/>
    <lineage>
        <taxon>Bacteria</taxon>
        <taxon>Pseudomonadati</taxon>
        <taxon>Pseudomonadota</taxon>
        <taxon>Gammaproteobacteria</taxon>
        <taxon>Aeromonadales</taxon>
        <taxon>Succinivibrionaceae</taxon>
        <taxon>Succinivibrio</taxon>
    </lineage>
</organism>
<dbReference type="Gene3D" id="3.40.50.300">
    <property type="entry name" value="P-loop containing nucleotide triphosphate hydrolases"/>
    <property type="match status" value="1"/>
</dbReference>
<dbReference type="STRING" id="83771.SAMN02910357_00873"/>
<dbReference type="GO" id="GO:0006261">
    <property type="term" value="P:DNA-templated DNA replication"/>
    <property type="evidence" value="ECO:0007669"/>
    <property type="project" value="TreeGrafter"/>
</dbReference>
<dbReference type="Proteomes" id="UP000242432">
    <property type="component" value="Unassembled WGS sequence"/>
</dbReference>
<dbReference type="Pfam" id="PF13177">
    <property type="entry name" value="DNA_pol3_delta2"/>
    <property type="match status" value="1"/>
</dbReference>
<accession>A0A1T4VCB2</accession>
<evidence type="ECO:0000313" key="4">
    <source>
        <dbReference type="EMBL" id="SKA62594.1"/>
    </source>
</evidence>